<sequence>MSDPKIDIKSRREASISSLAEQISLLSSQVTSYLSSTGHPEPTFRADSGDVPVSTEYEALRARLNDAALDLLRLINGPRNTLRELVFAHYDLAALQVALDRRFFHHVPLNDDGKATIAEVAEKAGMDQDRTGRVLKFLSTHRIFEQVQGEPDTFKHTALSAVFARDADFHAMAYMQMDDGLKASSETSTMIARSPLAADHEHHSAFHQRFGISLYTYLEQYPNKAKQFAQAMSGWSHIDSQITYLSNSYPWASIGQGHVVDVGGGSGHISMALARQFPFLRFTVQDISKTQMLSQADMDLSDLGSGRVTFQQHDFFQPQPVRDASVFLLRQVLHNYNDADAVKILSALVPALEGCPSTTRLLINDIVLPGSDSGTGAVSKYEEHHLRQVDFSMMVALGAKQRSKLDFDQLLKKSDKRFEIMNVWRNPLGIGLVEVRLARAL</sequence>
<evidence type="ECO:0000256" key="2">
    <source>
        <dbReference type="ARBA" id="ARBA00022679"/>
    </source>
</evidence>
<keyword evidence="2" id="KW-0808">Transferase</keyword>
<evidence type="ECO:0000259" key="5">
    <source>
        <dbReference type="Pfam" id="PF08100"/>
    </source>
</evidence>
<dbReference type="InterPro" id="IPR036388">
    <property type="entry name" value="WH-like_DNA-bd_sf"/>
</dbReference>
<feature type="domain" description="O-methyltransferase C-terminal" evidence="4">
    <location>
        <begin position="203"/>
        <end position="413"/>
    </location>
</feature>
<dbReference type="PANTHER" id="PTHR43712:SF16">
    <property type="entry name" value="O-METHYLTRANSFERASE ELCB"/>
    <property type="match status" value="1"/>
</dbReference>
<dbReference type="InterPro" id="IPR029063">
    <property type="entry name" value="SAM-dependent_MTases_sf"/>
</dbReference>
<dbReference type="AlphaFoldDB" id="A0AAN7BRC0"/>
<evidence type="ECO:0000259" key="4">
    <source>
        <dbReference type="Pfam" id="PF00891"/>
    </source>
</evidence>
<name>A0AAN7BRC0_9PEZI</name>
<keyword evidence="3" id="KW-0949">S-adenosyl-L-methionine</keyword>
<reference evidence="6" key="2">
    <citation type="submission" date="2023-05" db="EMBL/GenBank/DDBJ databases">
        <authorList>
            <consortium name="Lawrence Berkeley National Laboratory"/>
            <person name="Steindorff A."/>
            <person name="Hensen N."/>
            <person name="Bonometti L."/>
            <person name="Westerberg I."/>
            <person name="Brannstrom I.O."/>
            <person name="Guillou S."/>
            <person name="Cros-Aarteil S."/>
            <person name="Calhoun S."/>
            <person name="Haridas S."/>
            <person name="Kuo A."/>
            <person name="Mondo S."/>
            <person name="Pangilinan J."/>
            <person name="Riley R."/>
            <person name="Labutti K."/>
            <person name="Andreopoulos B."/>
            <person name="Lipzen A."/>
            <person name="Chen C."/>
            <person name="Yanf M."/>
            <person name="Daum C."/>
            <person name="Ng V."/>
            <person name="Clum A."/>
            <person name="Ohm R."/>
            <person name="Martin F."/>
            <person name="Silar P."/>
            <person name="Natvig D."/>
            <person name="Lalanne C."/>
            <person name="Gautier V."/>
            <person name="Ament-Velasquez S.L."/>
            <person name="Kruys A."/>
            <person name="Hutchinson M.I."/>
            <person name="Powell A.J."/>
            <person name="Barry K."/>
            <person name="Miller A.N."/>
            <person name="Grigoriev I.V."/>
            <person name="Debuchy R."/>
            <person name="Gladieux P."/>
            <person name="Thoren M.H."/>
            <person name="Johannesson H."/>
        </authorList>
    </citation>
    <scope>NUCLEOTIDE SEQUENCE</scope>
    <source>
        <strain evidence="6">CBS 990.96</strain>
    </source>
</reference>
<dbReference type="EMBL" id="MU865323">
    <property type="protein sequence ID" value="KAK4228090.1"/>
    <property type="molecule type" value="Genomic_DNA"/>
</dbReference>
<evidence type="ECO:0000256" key="3">
    <source>
        <dbReference type="ARBA" id="ARBA00022691"/>
    </source>
</evidence>
<comment type="caution">
    <text evidence="6">The sequence shown here is derived from an EMBL/GenBank/DDBJ whole genome shotgun (WGS) entry which is preliminary data.</text>
</comment>
<gene>
    <name evidence="6" type="ORF">QBC38DRAFT_389618</name>
</gene>
<dbReference type="InterPro" id="IPR001077">
    <property type="entry name" value="COMT_C"/>
</dbReference>
<dbReference type="Gene3D" id="3.40.50.150">
    <property type="entry name" value="Vaccinia Virus protein VP39"/>
    <property type="match status" value="1"/>
</dbReference>
<dbReference type="Pfam" id="PF08100">
    <property type="entry name" value="Dimerisation"/>
    <property type="match status" value="1"/>
</dbReference>
<proteinExistence type="predicted"/>
<keyword evidence="1" id="KW-0489">Methyltransferase</keyword>
<reference evidence="6" key="1">
    <citation type="journal article" date="2023" name="Mol. Phylogenet. Evol.">
        <title>Genome-scale phylogeny and comparative genomics of the fungal order Sordariales.</title>
        <authorList>
            <person name="Hensen N."/>
            <person name="Bonometti L."/>
            <person name="Westerberg I."/>
            <person name="Brannstrom I.O."/>
            <person name="Guillou S."/>
            <person name="Cros-Aarteil S."/>
            <person name="Calhoun S."/>
            <person name="Haridas S."/>
            <person name="Kuo A."/>
            <person name="Mondo S."/>
            <person name="Pangilinan J."/>
            <person name="Riley R."/>
            <person name="LaButti K."/>
            <person name="Andreopoulos B."/>
            <person name="Lipzen A."/>
            <person name="Chen C."/>
            <person name="Yan M."/>
            <person name="Daum C."/>
            <person name="Ng V."/>
            <person name="Clum A."/>
            <person name="Steindorff A."/>
            <person name="Ohm R.A."/>
            <person name="Martin F."/>
            <person name="Silar P."/>
            <person name="Natvig D.O."/>
            <person name="Lalanne C."/>
            <person name="Gautier V."/>
            <person name="Ament-Velasquez S.L."/>
            <person name="Kruys A."/>
            <person name="Hutchinson M.I."/>
            <person name="Powell A.J."/>
            <person name="Barry K."/>
            <person name="Miller A.N."/>
            <person name="Grigoriev I.V."/>
            <person name="Debuchy R."/>
            <person name="Gladieux P."/>
            <person name="Hiltunen Thoren M."/>
            <person name="Johannesson H."/>
        </authorList>
    </citation>
    <scope>NUCLEOTIDE SEQUENCE</scope>
    <source>
        <strain evidence="6">CBS 990.96</strain>
    </source>
</reference>
<dbReference type="SUPFAM" id="SSF53335">
    <property type="entry name" value="S-adenosyl-L-methionine-dependent methyltransferases"/>
    <property type="match status" value="1"/>
</dbReference>
<dbReference type="Proteomes" id="UP001301958">
    <property type="component" value="Unassembled WGS sequence"/>
</dbReference>
<organism evidence="6 7">
    <name type="scientific">Podospora fimiseda</name>
    <dbReference type="NCBI Taxonomy" id="252190"/>
    <lineage>
        <taxon>Eukaryota</taxon>
        <taxon>Fungi</taxon>
        <taxon>Dikarya</taxon>
        <taxon>Ascomycota</taxon>
        <taxon>Pezizomycotina</taxon>
        <taxon>Sordariomycetes</taxon>
        <taxon>Sordariomycetidae</taxon>
        <taxon>Sordariales</taxon>
        <taxon>Podosporaceae</taxon>
        <taxon>Podospora</taxon>
    </lineage>
</organism>
<feature type="domain" description="O-methyltransferase dimerisation" evidence="5">
    <location>
        <begin position="84"/>
        <end position="165"/>
    </location>
</feature>
<keyword evidence="7" id="KW-1185">Reference proteome</keyword>
<evidence type="ECO:0000313" key="6">
    <source>
        <dbReference type="EMBL" id="KAK4228090.1"/>
    </source>
</evidence>
<dbReference type="GO" id="GO:0008171">
    <property type="term" value="F:O-methyltransferase activity"/>
    <property type="evidence" value="ECO:0007669"/>
    <property type="project" value="InterPro"/>
</dbReference>
<accession>A0AAN7BRC0</accession>
<dbReference type="InterPro" id="IPR036390">
    <property type="entry name" value="WH_DNA-bd_sf"/>
</dbReference>
<evidence type="ECO:0000256" key="1">
    <source>
        <dbReference type="ARBA" id="ARBA00022603"/>
    </source>
</evidence>
<dbReference type="Gene3D" id="1.10.10.10">
    <property type="entry name" value="Winged helix-like DNA-binding domain superfamily/Winged helix DNA-binding domain"/>
    <property type="match status" value="1"/>
</dbReference>
<dbReference type="GO" id="GO:0032259">
    <property type="term" value="P:methylation"/>
    <property type="evidence" value="ECO:0007669"/>
    <property type="project" value="UniProtKB-KW"/>
</dbReference>
<dbReference type="PROSITE" id="PS51683">
    <property type="entry name" value="SAM_OMT_II"/>
    <property type="match status" value="1"/>
</dbReference>
<dbReference type="SUPFAM" id="SSF46785">
    <property type="entry name" value="Winged helix' DNA-binding domain"/>
    <property type="match status" value="1"/>
</dbReference>
<dbReference type="Pfam" id="PF00891">
    <property type="entry name" value="Methyltransf_2"/>
    <property type="match status" value="1"/>
</dbReference>
<protein>
    <submittedName>
        <fullName evidence="6">O-methyltransferase-domain-containing protein</fullName>
    </submittedName>
</protein>
<dbReference type="InterPro" id="IPR016461">
    <property type="entry name" value="COMT-like"/>
</dbReference>
<dbReference type="CDD" id="cd02440">
    <property type="entry name" value="AdoMet_MTases"/>
    <property type="match status" value="1"/>
</dbReference>
<dbReference type="PANTHER" id="PTHR43712">
    <property type="entry name" value="PUTATIVE (AFU_ORTHOLOGUE AFUA_4G14580)-RELATED"/>
    <property type="match status" value="1"/>
</dbReference>
<dbReference type="InterPro" id="IPR012967">
    <property type="entry name" value="COMT_dimerisation"/>
</dbReference>
<evidence type="ECO:0000313" key="7">
    <source>
        <dbReference type="Proteomes" id="UP001301958"/>
    </source>
</evidence>